<dbReference type="AlphaFoldDB" id="A0A412PH41"/>
<dbReference type="InterPro" id="IPR036095">
    <property type="entry name" value="PTS_EIIB-like_sf"/>
</dbReference>
<dbReference type="PROSITE" id="PS51099">
    <property type="entry name" value="PTS_EIIB_TYPE_2"/>
    <property type="match status" value="1"/>
</dbReference>
<accession>A0A412PH41</accession>
<dbReference type="PANTHER" id="PTHR30505">
    <property type="entry name" value="FRUCTOSE-LIKE PERMEASE"/>
    <property type="match status" value="1"/>
</dbReference>
<keyword evidence="1" id="KW-0813">Transport</keyword>
<sequence length="107" mass="11605">MKLVAVSACTAGIAHTYMTQEAIEQECKKRGIDCKVETQGGMGINNELEQDEVDAADVVILAIAIGIEGDERFDEKRDAGKVIEVDPTQAIKDTKKLIDRAEALANE</sequence>
<dbReference type="Pfam" id="PF02302">
    <property type="entry name" value="PTS_IIB"/>
    <property type="match status" value="1"/>
</dbReference>
<gene>
    <name evidence="8" type="ORF">DWX20_00040</name>
</gene>
<evidence type="ECO:0000256" key="5">
    <source>
        <dbReference type="ARBA" id="ARBA00022683"/>
    </source>
</evidence>
<name>A0A412PH41_9FIRM</name>
<keyword evidence="2" id="KW-0597">Phosphoprotein</keyword>
<dbReference type="GO" id="GO:0009401">
    <property type="term" value="P:phosphoenolpyruvate-dependent sugar phosphotransferase system"/>
    <property type="evidence" value="ECO:0007669"/>
    <property type="project" value="UniProtKB-KW"/>
</dbReference>
<keyword evidence="5" id="KW-0598">Phosphotransferase system</keyword>
<keyword evidence="4" id="KW-0808">Transferase</keyword>
<dbReference type="InterPro" id="IPR003353">
    <property type="entry name" value="PTS_IIB_fruc"/>
</dbReference>
<evidence type="ECO:0000256" key="6">
    <source>
        <dbReference type="ARBA" id="ARBA00022777"/>
    </source>
</evidence>
<dbReference type="CDD" id="cd05569">
    <property type="entry name" value="PTS_IIB_fructose"/>
    <property type="match status" value="1"/>
</dbReference>
<dbReference type="NCBIfam" id="TIGR00829">
    <property type="entry name" value="FRU"/>
    <property type="match status" value="1"/>
</dbReference>
<organism evidence="8 9">
    <name type="scientific">Solobacterium moorei</name>
    <dbReference type="NCBI Taxonomy" id="102148"/>
    <lineage>
        <taxon>Bacteria</taxon>
        <taxon>Bacillati</taxon>
        <taxon>Bacillota</taxon>
        <taxon>Erysipelotrichia</taxon>
        <taxon>Erysipelotrichales</taxon>
        <taxon>Erysipelotrichaceae</taxon>
        <taxon>Solobacterium</taxon>
    </lineage>
</organism>
<dbReference type="InterPro" id="IPR003501">
    <property type="entry name" value="PTS_EIIB_2/3"/>
</dbReference>
<dbReference type="InterPro" id="IPR050864">
    <property type="entry name" value="Bacterial_PTS_Sugar_Transport"/>
</dbReference>
<evidence type="ECO:0000259" key="7">
    <source>
        <dbReference type="PROSITE" id="PS51099"/>
    </source>
</evidence>
<evidence type="ECO:0000256" key="4">
    <source>
        <dbReference type="ARBA" id="ARBA00022679"/>
    </source>
</evidence>
<dbReference type="GO" id="GO:0022877">
    <property type="term" value="F:protein-N(PI)-phosphohistidine-fructose phosphotransferase system transporter activity"/>
    <property type="evidence" value="ECO:0007669"/>
    <property type="project" value="InterPro"/>
</dbReference>
<dbReference type="RefSeq" id="WP_118764009.1">
    <property type="nucleotide sequence ID" value="NZ_CABJCF010000001.1"/>
</dbReference>
<dbReference type="PANTHER" id="PTHR30505:SF0">
    <property type="entry name" value="FRUCTOSE-LIKE PTS SYSTEM EIIBC COMPONENT-RELATED"/>
    <property type="match status" value="1"/>
</dbReference>
<comment type="caution">
    <text evidence="8">The sequence shown here is derived from an EMBL/GenBank/DDBJ whole genome shotgun (WGS) entry which is preliminary data.</text>
</comment>
<protein>
    <submittedName>
        <fullName evidence="8">PTS fructose transporter subunit IIBC</fullName>
    </submittedName>
</protein>
<dbReference type="Gene3D" id="3.40.50.2300">
    <property type="match status" value="1"/>
</dbReference>
<dbReference type="GO" id="GO:0016301">
    <property type="term" value="F:kinase activity"/>
    <property type="evidence" value="ECO:0007669"/>
    <property type="project" value="UniProtKB-KW"/>
</dbReference>
<evidence type="ECO:0000256" key="1">
    <source>
        <dbReference type="ARBA" id="ARBA00022448"/>
    </source>
</evidence>
<dbReference type="Proteomes" id="UP000284731">
    <property type="component" value="Unassembled WGS sequence"/>
</dbReference>
<keyword evidence="6" id="KW-0418">Kinase</keyword>
<proteinExistence type="predicted"/>
<feature type="domain" description="PTS EIIB type-2" evidence="7">
    <location>
        <begin position="1"/>
        <end position="107"/>
    </location>
</feature>
<dbReference type="GO" id="GO:0090563">
    <property type="term" value="F:protein-phosphocysteine-sugar phosphotransferase activity"/>
    <property type="evidence" value="ECO:0007669"/>
    <property type="project" value="TreeGrafter"/>
</dbReference>
<dbReference type="EMBL" id="QRWX01000001">
    <property type="protein sequence ID" value="RGT57478.1"/>
    <property type="molecule type" value="Genomic_DNA"/>
</dbReference>
<dbReference type="SUPFAM" id="SSF52794">
    <property type="entry name" value="PTS system IIB component-like"/>
    <property type="match status" value="1"/>
</dbReference>
<evidence type="ECO:0000256" key="2">
    <source>
        <dbReference type="ARBA" id="ARBA00022553"/>
    </source>
</evidence>
<reference evidence="8 9" key="1">
    <citation type="submission" date="2018-08" db="EMBL/GenBank/DDBJ databases">
        <title>A genome reference for cultivated species of the human gut microbiota.</title>
        <authorList>
            <person name="Zou Y."/>
            <person name="Xue W."/>
            <person name="Luo G."/>
        </authorList>
    </citation>
    <scope>NUCLEOTIDE SEQUENCE [LARGE SCALE GENOMIC DNA]</scope>
    <source>
        <strain evidence="8 9">AF18-46</strain>
    </source>
</reference>
<keyword evidence="3" id="KW-0762">Sugar transport</keyword>
<evidence type="ECO:0000313" key="8">
    <source>
        <dbReference type="EMBL" id="RGT57478.1"/>
    </source>
</evidence>
<evidence type="ECO:0000256" key="3">
    <source>
        <dbReference type="ARBA" id="ARBA00022597"/>
    </source>
</evidence>
<evidence type="ECO:0000313" key="9">
    <source>
        <dbReference type="Proteomes" id="UP000284731"/>
    </source>
</evidence>
<dbReference type="InterPro" id="IPR013011">
    <property type="entry name" value="PTS_EIIB_2"/>
</dbReference>
<dbReference type="GO" id="GO:0005886">
    <property type="term" value="C:plasma membrane"/>
    <property type="evidence" value="ECO:0007669"/>
    <property type="project" value="TreeGrafter"/>
</dbReference>